<dbReference type="Pfam" id="PF00719">
    <property type="entry name" value="Pyrophosphatase"/>
    <property type="match status" value="1"/>
</dbReference>
<name>A0A3B0TYH0_9ZZZZ</name>
<keyword evidence="5" id="KW-0460">Magnesium</keyword>
<protein>
    <recommendedName>
        <fullName evidence="2">inorganic diphosphatase</fullName>
        <ecNumber evidence="2">3.6.1.1</ecNumber>
    </recommendedName>
</protein>
<sequence>MNNEQIQSIWYSMSHLLRSHPWHGIPVGEDFPHIVNTYIETVPTDTVKFEIDKNSGFLKVDRPQKYSSICPTLYGFIPQTFCHDKVGEYCVQKTGRENIKGDEDPLDICVLTEKTISHGDIMVRAIPIGGFRMIDRGQADDKIIAVMQGDGLYGQWENIEDCPQAFIDRLKHYFLTYKDLPDSDHPICEITHLFDKDEALEIIERSREDYLVKYGNLEAIVNVKKEHLKS</sequence>
<dbReference type="GO" id="GO:0005737">
    <property type="term" value="C:cytoplasm"/>
    <property type="evidence" value="ECO:0007669"/>
    <property type="project" value="InterPro"/>
</dbReference>
<dbReference type="SUPFAM" id="SSF50324">
    <property type="entry name" value="Inorganic pyrophosphatase"/>
    <property type="match status" value="1"/>
</dbReference>
<dbReference type="AlphaFoldDB" id="A0A3B0TYH0"/>
<evidence type="ECO:0000256" key="3">
    <source>
        <dbReference type="ARBA" id="ARBA00022723"/>
    </source>
</evidence>
<proteinExistence type="predicted"/>
<dbReference type="InterPro" id="IPR008162">
    <property type="entry name" value="Pyrophosphatase"/>
</dbReference>
<evidence type="ECO:0000256" key="5">
    <source>
        <dbReference type="ARBA" id="ARBA00022842"/>
    </source>
</evidence>
<dbReference type="Gene3D" id="3.90.80.10">
    <property type="entry name" value="Inorganic pyrophosphatase"/>
    <property type="match status" value="1"/>
</dbReference>
<keyword evidence="3" id="KW-0479">Metal-binding</keyword>
<dbReference type="InterPro" id="IPR036649">
    <property type="entry name" value="Pyrophosphatase_sf"/>
</dbReference>
<evidence type="ECO:0000256" key="4">
    <source>
        <dbReference type="ARBA" id="ARBA00022801"/>
    </source>
</evidence>
<evidence type="ECO:0000313" key="6">
    <source>
        <dbReference type="EMBL" id="VAW19412.1"/>
    </source>
</evidence>
<gene>
    <name evidence="6" type="ORF">MNBD_BACTEROID05-850</name>
</gene>
<dbReference type="PANTHER" id="PTHR10286">
    <property type="entry name" value="INORGANIC PYROPHOSPHATASE"/>
    <property type="match status" value="1"/>
</dbReference>
<dbReference type="NCBIfam" id="NF001886">
    <property type="entry name" value="PRK00642.1"/>
    <property type="match status" value="1"/>
</dbReference>
<dbReference type="EMBL" id="UOEN01000470">
    <property type="protein sequence ID" value="VAW19412.1"/>
    <property type="molecule type" value="Genomic_DNA"/>
</dbReference>
<organism evidence="6">
    <name type="scientific">hydrothermal vent metagenome</name>
    <dbReference type="NCBI Taxonomy" id="652676"/>
    <lineage>
        <taxon>unclassified sequences</taxon>
        <taxon>metagenomes</taxon>
        <taxon>ecological metagenomes</taxon>
    </lineage>
</organism>
<keyword evidence="4 6" id="KW-0378">Hydrolase</keyword>
<dbReference type="GO" id="GO:0000287">
    <property type="term" value="F:magnesium ion binding"/>
    <property type="evidence" value="ECO:0007669"/>
    <property type="project" value="InterPro"/>
</dbReference>
<dbReference type="GO" id="GO:0006796">
    <property type="term" value="P:phosphate-containing compound metabolic process"/>
    <property type="evidence" value="ECO:0007669"/>
    <property type="project" value="InterPro"/>
</dbReference>
<dbReference type="EC" id="3.6.1.1" evidence="2"/>
<dbReference type="GO" id="GO:0004427">
    <property type="term" value="F:inorganic diphosphate phosphatase activity"/>
    <property type="evidence" value="ECO:0007669"/>
    <property type="project" value="UniProtKB-EC"/>
</dbReference>
<comment type="cofactor">
    <cofactor evidence="1">
        <name>Mg(2+)</name>
        <dbReference type="ChEBI" id="CHEBI:18420"/>
    </cofactor>
</comment>
<evidence type="ECO:0000256" key="2">
    <source>
        <dbReference type="ARBA" id="ARBA00012146"/>
    </source>
</evidence>
<accession>A0A3B0TYH0</accession>
<reference evidence="6" key="1">
    <citation type="submission" date="2018-06" db="EMBL/GenBank/DDBJ databases">
        <authorList>
            <person name="Zhirakovskaya E."/>
        </authorList>
    </citation>
    <scope>NUCLEOTIDE SEQUENCE</scope>
</reference>
<evidence type="ECO:0000256" key="1">
    <source>
        <dbReference type="ARBA" id="ARBA00001946"/>
    </source>
</evidence>